<keyword evidence="2" id="KW-1185">Reference proteome</keyword>
<dbReference type="InterPro" id="IPR036736">
    <property type="entry name" value="ACP-like_sf"/>
</dbReference>
<gene>
    <name evidence="1" type="ORF">H9Q79_08910</name>
</gene>
<dbReference type="Gene3D" id="1.10.1200.10">
    <property type="entry name" value="ACP-like"/>
    <property type="match status" value="1"/>
</dbReference>
<sequence>MTNAQKYDRIFILNLKVTKEDLPGLKYHGIKQWDSMRHIDLVTDLEETFMIQLDTVDMLDLSSYEKGKEILAKYGVDVTE</sequence>
<protein>
    <submittedName>
        <fullName evidence="1">Acyl carrier protein</fullName>
    </submittedName>
</protein>
<dbReference type="Proteomes" id="UP000515860">
    <property type="component" value="Chromosome"/>
</dbReference>
<dbReference type="AlphaFoldDB" id="A0A7G9GHT2"/>
<dbReference type="KEGG" id="whj:H9Q79_08910"/>
<dbReference type="EMBL" id="CP060635">
    <property type="protein sequence ID" value="QNM10364.1"/>
    <property type="molecule type" value="Genomic_DNA"/>
</dbReference>
<accession>A0A7G9GHT2</accession>
<reference evidence="1 2" key="1">
    <citation type="submission" date="2020-08" db="EMBL/GenBank/DDBJ databases">
        <authorList>
            <person name="Liu C."/>
            <person name="Sun Q."/>
        </authorList>
    </citation>
    <scope>NUCLEOTIDE SEQUENCE [LARGE SCALE GENOMIC DNA]</scope>
    <source>
        <strain evidence="1 2">NSJ-29</strain>
    </source>
</reference>
<organism evidence="1 2">
    <name type="scientific">Wansuia hejianensis</name>
    <dbReference type="NCBI Taxonomy" id="2763667"/>
    <lineage>
        <taxon>Bacteria</taxon>
        <taxon>Bacillati</taxon>
        <taxon>Bacillota</taxon>
        <taxon>Clostridia</taxon>
        <taxon>Lachnospirales</taxon>
        <taxon>Lachnospiraceae</taxon>
        <taxon>Wansuia</taxon>
    </lineage>
</organism>
<name>A0A7G9GHT2_9FIRM</name>
<dbReference type="SUPFAM" id="SSF47336">
    <property type="entry name" value="ACP-like"/>
    <property type="match status" value="1"/>
</dbReference>
<proteinExistence type="predicted"/>
<dbReference type="RefSeq" id="WP_118646978.1">
    <property type="nucleotide sequence ID" value="NZ_CP060635.1"/>
</dbReference>
<evidence type="ECO:0000313" key="2">
    <source>
        <dbReference type="Proteomes" id="UP000515860"/>
    </source>
</evidence>
<evidence type="ECO:0000313" key="1">
    <source>
        <dbReference type="EMBL" id="QNM10364.1"/>
    </source>
</evidence>